<organism evidence="7 8">
    <name type="scientific">Ilumatobacter coccineus</name>
    <dbReference type="NCBI Taxonomy" id="467094"/>
    <lineage>
        <taxon>Bacteria</taxon>
        <taxon>Bacillati</taxon>
        <taxon>Actinomycetota</taxon>
        <taxon>Acidimicrobiia</taxon>
        <taxon>Acidimicrobiales</taxon>
        <taxon>Ilumatobacteraceae</taxon>
        <taxon>Ilumatobacter</taxon>
    </lineage>
</organism>
<comment type="function">
    <text evidence="6">Involved in the regulation of the intracellular balance of NAD and NADP, and is a key enzyme in the biosynthesis of NADP. Catalyzes specifically the phosphorylation on 2'-hydroxyl of the adenosine moiety of NAD to yield NADP.</text>
</comment>
<dbReference type="GO" id="GO:0005737">
    <property type="term" value="C:cytoplasm"/>
    <property type="evidence" value="ECO:0007669"/>
    <property type="project" value="UniProtKB-SubCell"/>
</dbReference>
<dbReference type="Gene3D" id="2.60.200.30">
    <property type="entry name" value="Probable inorganic polyphosphate/atp-NAD kinase, domain 2"/>
    <property type="match status" value="1"/>
</dbReference>
<dbReference type="GO" id="GO:0006741">
    <property type="term" value="P:NADP+ biosynthetic process"/>
    <property type="evidence" value="ECO:0007669"/>
    <property type="project" value="UniProtKB-UniRule"/>
</dbReference>
<keyword evidence="1 6" id="KW-0808">Transferase</keyword>
<keyword evidence="2 6" id="KW-0418">Kinase</keyword>
<reference evidence="7 8" key="1">
    <citation type="submission" date="2017-10" db="EMBL/GenBank/DDBJ databases">
        <title>Novel microbial diversity and functional potential in the marine mammal oral microbiome.</title>
        <authorList>
            <person name="Dudek N.K."/>
            <person name="Sun C.L."/>
            <person name="Burstein D."/>
            <person name="Kantor R.S."/>
            <person name="Aliaga Goltsman D.S."/>
            <person name="Bik E.M."/>
            <person name="Thomas B.C."/>
            <person name="Banfield J.F."/>
            <person name="Relman D.A."/>
        </authorList>
    </citation>
    <scope>NUCLEOTIDE SEQUENCE [LARGE SCALE GENOMIC DNA]</scope>
    <source>
        <strain evidence="7">DOLJORAL78_61_10</strain>
    </source>
</reference>
<keyword evidence="6" id="KW-0547">Nucleotide-binding</keyword>
<dbReference type="AlphaFoldDB" id="A0A2G6K7I3"/>
<protein>
    <recommendedName>
        <fullName evidence="6">NAD kinase</fullName>
        <ecNumber evidence="6">2.7.1.23</ecNumber>
    </recommendedName>
    <alternativeName>
        <fullName evidence="6">ATP-dependent NAD kinase</fullName>
    </alternativeName>
</protein>
<feature type="binding site" evidence="6">
    <location>
        <position position="69"/>
    </location>
    <ligand>
        <name>NAD(+)</name>
        <dbReference type="ChEBI" id="CHEBI:57540"/>
    </ligand>
</feature>
<accession>A0A2G6K7I3</accession>
<comment type="caution">
    <text evidence="7">The sequence shown here is derived from an EMBL/GenBank/DDBJ whole genome shotgun (WGS) entry which is preliminary data.</text>
</comment>
<comment type="similarity">
    <text evidence="6">Belongs to the NAD kinase family.</text>
</comment>
<dbReference type="GO" id="GO:0005524">
    <property type="term" value="F:ATP binding"/>
    <property type="evidence" value="ECO:0007669"/>
    <property type="project" value="UniProtKB-KW"/>
</dbReference>
<feature type="active site" description="Proton acceptor" evidence="6">
    <location>
        <position position="64"/>
    </location>
</feature>
<feature type="binding site" evidence="6">
    <location>
        <position position="154"/>
    </location>
    <ligand>
        <name>NAD(+)</name>
        <dbReference type="ChEBI" id="CHEBI:57540"/>
    </ligand>
</feature>
<dbReference type="InterPro" id="IPR017438">
    <property type="entry name" value="ATP-NAD_kinase_N"/>
</dbReference>
<dbReference type="Pfam" id="PF01513">
    <property type="entry name" value="NAD_kinase"/>
    <property type="match status" value="1"/>
</dbReference>
<evidence type="ECO:0000256" key="1">
    <source>
        <dbReference type="ARBA" id="ARBA00022679"/>
    </source>
</evidence>
<dbReference type="Proteomes" id="UP000230914">
    <property type="component" value="Unassembled WGS sequence"/>
</dbReference>
<keyword evidence="6" id="KW-0963">Cytoplasm</keyword>
<keyword evidence="4 6" id="KW-0520">NAD</keyword>
<keyword evidence="6" id="KW-0067">ATP-binding</keyword>
<evidence type="ECO:0000256" key="2">
    <source>
        <dbReference type="ARBA" id="ARBA00022777"/>
    </source>
</evidence>
<feature type="binding site" evidence="6">
    <location>
        <begin position="64"/>
        <end position="65"/>
    </location>
    <ligand>
        <name>NAD(+)</name>
        <dbReference type="ChEBI" id="CHEBI:57540"/>
    </ligand>
</feature>
<comment type="catalytic activity">
    <reaction evidence="5 6">
        <text>NAD(+) + ATP = ADP + NADP(+) + H(+)</text>
        <dbReference type="Rhea" id="RHEA:18629"/>
        <dbReference type="ChEBI" id="CHEBI:15378"/>
        <dbReference type="ChEBI" id="CHEBI:30616"/>
        <dbReference type="ChEBI" id="CHEBI:57540"/>
        <dbReference type="ChEBI" id="CHEBI:58349"/>
        <dbReference type="ChEBI" id="CHEBI:456216"/>
        <dbReference type="EC" id="2.7.1.23"/>
    </reaction>
</comment>
<dbReference type="GO" id="GO:0051287">
    <property type="term" value="F:NAD binding"/>
    <property type="evidence" value="ECO:0007669"/>
    <property type="project" value="UniProtKB-ARBA"/>
</dbReference>
<dbReference type="PANTHER" id="PTHR20275">
    <property type="entry name" value="NAD KINASE"/>
    <property type="match status" value="1"/>
</dbReference>
<evidence type="ECO:0000256" key="6">
    <source>
        <dbReference type="HAMAP-Rule" id="MF_00361"/>
    </source>
</evidence>
<feature type="binding site" evidence="6">
    <location>
        <position position="208"/>
    </location>
    <ligand>
        <name>NAD(+)</name>
        <dbReference type="ChEBI" id="CHEBI:57540"/>
    </ligand>
</feature>
<name>A0A2G6K7I3_9ACTN</name>
<dbReference type="PANTHER" id="PTHR20275:SF0">
    <property type="entry name" value="NAD KINASE"/>
    <property type="match status" value="1"/>
</dbReference>
<sequence>MSKIMVVTHAGRADAIELAMATMAQLHSEGHETWSPAGDQIGATTFSSDRPASEADLIVCLGGDGTMLKAVHLLDGAPVPLLGVNKGRLGYLTEIEADKLERALTRFELGPDKGQWHLDERMMVDIEITTRESASGLRYRALNEVVAEKLVTGHTVHLLARIDGEPFTTYAADGLIVATPTGSTAYSLSARGPVVSPKHRALLLTPVAPHMLFDRTLVLDPEESVEIEVIGNRPAAVGIDGRQVATLDVGDSIRCWRSDATARFMRFATHRYHQVLKAKFGLREVLPRP</sequence>
<dbReference type="GO" id="GO:0046872">
    <property type="term" value="F:metal ion binding"/>
    <property type="evidence" value="ECO:0007669"/>
    <property type="project" value="UniProtKB-UniRule"/>
</dbReference>
<comment type="subcellular location">
    <subcellularLocation>
        <location evidence="6">Cytoplasm</location>
    </subcellularLocation>
</comment>
<gene>
    <name evidence="6" type="primary">nadK</name>
    <name evidence="7" type="ORF">CSA55_05290</name>
</gene>
<dbReference type="HAMAP" id="MF_00361">
    <property type="entry name" value="NAD_kinase"/>
    <property type="match status" value="1"/>
</dbReference>
<feature type="binding site" evidence="6">
    <location>
        <position position="173"/>
    </location>
    <ligand>
        <name>NAD(+)</name>
        <dbReference type="ChEBI" id="CHEBI:57540"/>
    </ligand>
</feature>
<comment type="cofactor">
    <cofactor evidence="6">
        <name>a divalent metal cation</name>
        <dbReference type="ChEBI" id="CHEBI:60240"/>
    </cofactor>
</comment>
<evidence type="ECO:0000256" key="5">
    <source>
        <dbReference type="ARBA" id="ARBA00047925"/>
    </source>
</evidence>
<keyword evidence="3 6" id="KW-0521">NADP</keyword>
<evidence type="ECO:0000313" key="8">
    <source>
        <dbReference type="Proteomes" id="UP000230914"/>
    </source>
</evidence>
<evidence type="ECO:0000256" key="3">
    <source>
        <dbReference type="ARBA" id="ARBA00022857"/>
    </source>
</evidence>
<dbReference type="EMBL" id="PDSL01000071">
    <property type="protein sequence ID" value="PIE31637.1"/>
    <property type="molecule type" value="Genomic_DNA"/>
</dbReference>
<dbReference type="SUPFAM" id="SSF111331">
    <property type="entry name" value="NAD kinase/diacylglycerol kinase-like"/>
    <property type="match status" value="1"/>
</dbReference>
<dbReference type="Gene3D" id="3.40.50.10330">
    <property type="entry name" value="Probable inorganic polyphosphate/atp-NAD kinase, domain 1"/>
    <property type="match status" value="1"/>
</dbReference>
<dbReference type="Pfam" id="PF20143">
    <property type="entry name" value="NAD_kinase_C"/>
    <property type="match status" value="1"/>
</dbReference>
<dbReference type="GO" id="GO:0003951">
    <property type="term" value="F:NAD+ kinase activity"/>
    <property type="evidence" value="ECO:0007669"/>
    <property type="project" value="UniProtKB-UniRule"/>
</dbReference>
<dbReference type="EC" id="2.7.1.23" evidence="6"/>
<dbReference type="InterPro" id="IPR016064">
    <property type="entry name" value="NAD/diacylglycerol_kinase_sf"/>
</dbReference>
<feature type="binding site" evidence="6">
    <location>
        <begin position="184"/>
        <end position="189"/>
    </location>
    <ligand>
        <name>NAD(+)</name>
        <dbReference type="ChEBI" id="CHEBI:57540"/>
    </ligand>
</feature>
<dbReference type="InterPro" id="IPR002504">
    <property type="entry name" value="NADK"/>
</dbReference>
<proteinExistence type="inferred from homology"/>
<dbReference type="GO" id="GO:0019674">
    <property type="term" value="P:NAD+ metabolic process"/>
    <property type="evidence" value="ECO:0007669"/>
    <property type="project" value="InterPro"/>
</dbReference>
<evidence type="ECO:0000313" key="7">
    <source>
        <dbReference type="EMBL" id="PIE31637.1"/>
    </source>
</evidence>
<comment type="caution">
    <text evidence="6">Lacks conserved residue(s) required for the propagation of feature annotation.</text>
</comment>
<feature type="binding site" evidence="6">
    <location>
        <begin position="143"/>
        <end position="144"/>
    </location>
    <ligand>
        <name>NAD(+)</name>
        <dbReference type="ChEBI" id="CHEBI:57540"/>
    </ligand>
</feature>
<dbReference type="InterPro" id="IPR017437">
    <property type="entry name" value="ATP-NAD_kinase_PpnK-typ_C"/>
</dbReference>
<evidence type="ECO:0000256" key="4">
    <source>
        <dbReference type="ARBA" id="ARBA00023027"/>
    </source>
</evidence>